<feature type="transmembrane region" description="Helical" evidence="13">
    <location>
        <begin position="226"/>
        <end position="249"/>
    </location>
</feature>
<comment type="function">
    <text evidence="13">Probable chloride channel.</text>
</comment>
<evidence type="ECO:0000313" key="16">
    <source>
        <dbReference type="Proteomes" id="UP001201812"/>
    </source>
</evidence>
<reference evidence="15" key="1">
    <citation type="submission" date="2022-01" db="EMBL/GenBank/DDBJ databases">
        <title>Genome Sequence Resource for Two Populations of Ditylenchus destructor, the Migratory Endoparasitic Phytonematode.</title>
        <authorList>
            <person name="Zhang H."/>
            <person name="Lin R."/>
            <person name="Xie B."/>
        </authorList>
    </citation>
    <scope>NUCLEOTIDE SEQUENCE</scope>
    <source>
        <strain evidence="15">BazhouSP</strain>
    </source>
</reference>
<keyword evidence="4" id="KW-1003">Cell membrane</keyword>
<protein>
    <recommendedName>
        <fullName evidence="13">Protein tweety homolog</fullName>
    </recommendedName>
</protein>
<gene>
    <name evidence="15" type="ORF">DdX_11648</name>
</gene>
<keyword evidence="8 13" id="KW-0472">Membrane</keyword>
<dbReference type="Pfam" id="PF04906">
    <property type="entry name" value="Tweety"/>
    <property type="match status" value="1"/>
</dbReference>
<accession>A0AAD4N0F9</accession>
<feature type="compositionally biased region" description="Polar residues" evidence="14">
    <location>
        <begin position="516"/>
        <end position="531"/>
    </location>
</feature>
<evidence type="ECO:0000256" key="6">
    <source>
        <dbReference type="ARBA" id="ARBA00022989"/>
    </source>
</evidence>
<evidence type="ECO:0000256" key="3">
    <source>
        <dbReference type="ARBA" id="ARBA00022448"/>
    </source>
</evidence>
<evidence type="ECO:0000256" key="1">
    <source>
        <dbReference type="ARBA" id="ARBA00004651"/>
    </source>
</evidence>
<evidence type="ECO:0000256" key="10">
    <source>
        <dbReference type="ARBA" id="ARBA00023180"/>
    </source>
</evidence>
<dbReference type="EMBL" id="JAKKPZ010000033">
    <property type="protein sequence ID" value="KAI1708889.1"/>
    <property type="molecule type" value="Genomic_DNA"/>
</dbReference>
<evidence type="ECO:0000256" key="11">
    <source>
        <dbReference type="ARBA" id="ARBA00023214"/>
    </source>
</evidence>
<comment type="subcellular location">
    <subcellularLocation>
        <location evidence="1 13">Cell membrane</location>
        <topology evidence="1 13">Multi-pass membrane protein</topology>
    </subcellularLocation>
</comment>
<evidence type="ECO:0000256" key="2">
    <source>
        <dbReference type="ARBA" id="ARBA00009849"/>
    </source>
</evidence>
<evidence type="ECO:0000256" key="5">
    <source>
        <dbReference type="ARBA" id="ARBA00022692"/>
    </source>
</evidence>
<dbReference type="PANTHER" id="PTHR12424:SF8">
    <property type="entry name" value="PROTEIN TWEETY"/>
    <property type="match status" value="1"/>
</dbReference>
<feature type="region of interest" description="Disordered" evidence="14">
    <location>
        <begin position="516"/>
        <end position="543"/>
    </location>
</feature>
<keyword evidence="3 13" id="KW-0813">Transport</keyword>
<dbReference type="GO" id="GO:0005886">
    <property type="term" value="C:plasma membrane"/>
    <property type="evidence" value="ECO:0007669"/>
    <property type="project" value="UniProtKB-SubCell"/>
</dbReference>
<sequence>MSEYTSSGSPSIVERIIGWLHGLPHLSYKFHAVMEPFNLDINGAYVQSLVVLCGFSLLLALLLLLIIVLTWVCQCCFKKSDNGRSRRHIHRLSTTLFVISAICFCLLGACLYGNEHTNKSVNTAANALADINQNIRIATIQTQKLNTTQAEASRHVDELTILIEQKSKSMPDINQTAIREVDSLLTAVSDKLDEVKNHLANIVRIFGDIKFLDRSKLYGHRVEFERWILCLTLICIMIGVLFAGVISFCRQSRKGTILFSGLGIVIFIVTWIMFSLVFPITVGYADFCGGDGKAYVESKVNPEIFETLTFYKTCSPNPTHDHFPPKVPINEINSFLTTVQNDHQKLNGLLNSLFNYSQQVDEVSREVSADISQAFVATGALQSTLSCYRIHDDVATTYNEFCNGGFLGSVIMSAALLLLGAFLFLLLLLVSKSWHIFVGQPSDYVEVSDDDHFSPRGQDAMPDNVYDTNIFNPRARQIGGIVDHTTPNGNGGTLSNGNAQRYSATAAPLLADSSTWRNSATAPPAGNTLSHSHGRNSGYHLNNTNRHYHHQQAEFQEQFDI</sequence>
<evidence type="ECO:0000256" key="14">
    <source>
        <dbReference type="SAM" id="MobiDB-lite"/>
    </source>
</evidence>
<evidence type="ECO:0000256" key="9">
    <source>
        <dbReference type="ARBA" id="ARBA00023173"/>
    </source>
</evidence>
<evidence type="ECO:0000256" key="4">
    <source>
        <dbReference type="ARBA" id="ARBA00022475"/>
    </source>
</evidence>
<dbReference type="PANTHER" id="PTHR12424">
    <property type="entry name" value="TWEETY-RELATED"/>
    <property type="match status" value="1"/>
</dbReference>
<feature type="transmembrane region" description="Helical" evidence="13">
    <location>
        <begin position="406"/>
        <end position="430"/>
    </location>
</feature>
<name>A0AAD4N0F9_9BILA</name>
<dbReference type="GO" id="GO:0034707">
    <property type="term" value="C:chloride channel complex"/>
    <property type="evidence" value="ECO:0007669"/>
    <property type="project" value="UniProtKB-UniRule"/>
</dbReference>
<feature type="transmembrane region" description="Helical" evidence="13">
    <location>
        <begin position="44"/>
        <end position="73"/>
    </location>
</feature>
<keyword evidence="6 13" id="KW-1133">Transmembrane helix</keyword>
<evidence type="ECO:0000256" key="8">
    <source>
        <dbReference type="ARBA" id="ARBA00023136"/>
    </source>
</evidence>
<comment type="similarity">
    <text evidence="2 13">Belongs to the tweety family.</text>
</comment>
<keyword evidence="11 13" id="KW-0868">Chloride</keyword>
<dbReference type="Proteomes" id="UP001201812">
    <property type="component" value="Unassembled WGS sequence"/>
</dbReference>
<keyword evidence="9 13" id="KW-0869">Chloride channel</keyword>
<keyword evidence="12 13" id="KW-0407">Ion channel</keyword>
<evidence type="ECO:0000256" key="7">
    <source>
        <dbReference type="ARBA" id="ARBA00023065"/>
    </source>
</evidence>
<feature type="transmembrane region" description="Helical" evidence="13">
    <location>
        <begin position="256"/>
        <end position="278"/>
    </location>
</feature>
<dbReference type="GO" id="GO:0005229">
    <property type="term" value="F:intracellularly calcium-gated chloride channel activity"/>
    <property type="evidence" value="ECO:0007669"/>
    <property type="project" value="TreeGrafter"/>
</dbReference>
<keyword evidence="10" id="KW-0325">Glycoprotein</keyword>
<comment type="caution">
    <text evidence="15">The sequence shown here is derived from an EMBL/GenBank/DDBJ whole genome shotgun (WGS) entry which is preliminary data.</text>
</comment>
<dbReference type="InterPro" id="IPR006990">
    <property type="entry name" value="Tweety"/>
</dbReference>
<organism evidence="15 16">
    <name type="scientific">Ditylenchus destructor</name>
    <dbReference type="NCBI Taxonomy" id="166010"/>
    <lineage>
        <taxon>Eukaryota</taxon>
        <taxon>Metazoa</taxon>
        <taxon>Ecdysozoa</taxon>
        <taxon>Nematoda</taxon>
        <taxon>Chromadorea</taxon>
        <taxon>Rhabditida</taxon>
        <taxon>Tylenchina</taxon>
        <taxon>Tylenchomorpha</taxon>
        <taxon>Sphaerularioidea</taxon>
        <taxon>Anguinidae</taxon>
        <taxon>Anguininae</taxon>
        <taxon>Ditylenchus</taxon>
    </lineage>
</organism>
<proteinExistence type="inferred from homology"/>
<dbReference type="AlphaFoldDB" id="A0AAD4N0F9"/>
<keyword evidence="5 13" id="KW-0812">Transmembrane</keyword>
<evidence type="ECO:0000256" key="13">
    <source>
        <dbReference type="RuleBase" id="RU361114"/>
    </source>
</evidence>
<feature type="transmembrane region" description="Helical" evidence="13">
    <location>
        <begin position="94"/>
        <end position="114"/>
    </location>
</feature>
<keyword evidence="7 13" id="KW-0406">Ion transport</keyword>
<keyword evidence="16" id="KW-1185">Reference proteome</keyword>
<evidence type="ECO:0000256" key="12">
    <source>
        <dbReference type="ARBA" id="ARBA00023303"/>
    </source>
</evidence>
<evidence type="ECO:0000313" key="15">
    <source>
        <dbReference type="EMBL" id="KAI1708889.1"/>
    </source>
</evidence>
<dbReference type="GO" id="GO:0072320">
    <property type="term" value="F:volume-sensitive chloride channel activity"/>
    <property type="evidence" value="ECO:0007669"/>
    <property type="project" value="TreeGrafter"/>
</dbReference>